<dbReference type="SMART" id="SM00120">
    <property type="entry name" value="HX"/>
    <property type="match status" value="4"/>
</dbReference>
<feature type="repeat" description="Hemopexin" evidence="23">
    <location>
        <begin position="401"/>
        <end position="447"/>
    </location>
</feature>
<dbReference type="GO" id="GO:0030198">
    <property type="term" value="P:extracellular matrix organization"/>
    <property type="evidence" value="ECO:0007669"/>
    <property type="project" value="TreeGrafter"/>
</dbReference>
<feature type="binding site" evidence="20">
    <location>
        <position position="123"/>
    </location>
    <ligand>
        <name>Ca(2+)</name>
        <dbReference type="ChEBI" id="CHEBI:29108"/>
        <label>1</label>
    </ligand>
</feature>
<dbReference type="GO" id="GO:0004222">
    <property type="term" value="F:metalloendopeptidase activity"/>
    <property type="evidence" value="ECO:0007669"/>
    <property type="project" value="UniProtKB-EC"/>
</dbReference>
<evidence type="ECO:0000313" key="28">
    <source>
        <dbReference type="Proteomes" id="UP000694397"/>
    </source>
</evidence>
<feature type="repeat" description="Hemopexin" evidence="23">
    <location>
        <begin position="303"/>
        <end position="352"/>
    </location>
</feature>
<dbReference type="PRINTS" id="PR00138">
    <property type="entry name" value="MATRIXIN"/>
</dbReference>
<comment type="similarity">
    <text evidence="2">Belongs to the peptidase M10A family.</text>
</comment>
<evidence type="ECO:0000256" key="16">
    <source>
        <dbReference type="ARBA" id="ARBA00036005"/>
    </source>
</evidence>
<dbReference type="PROSITE" id="PS00546">
    <property type="entry name" value="CYSTEINE_SWITCH"/>
    <property type="match status" value="1"/>
</dbReference>
<evidence type="ECO:0000256" key="19">
    <source>
        <dbReference type="PIRSR" id="PIRSR001191-2"/>
    </source>
</evidence>
<dbReference type="SUPFAM" id="SSF50923">
    <property type="entry name" value="Hemopexin-like domain"/>
    <property type="match status" value="1"/>
</dbReference>
<feature type="binding site" evidence="20">
    <location>
        <position position="357"/>
    </location>
    <ligand>
        <name>Ca(2+)</name>
        <dbReference type="ChEBI" id="CHEBI:29108"/>
        <label>4</label>
    </ligand>
</feature>
<evidence type="ECO:0000256" key="4">
    <source>
        <dbReference type="ARBA" id="ARBA00022530"/>
    </source>
</evidence>
<evidence type="ECO:0000256" key="15">
    <source>
        <dbReference type="ARBA" id="ARBA00023157"/>
    </source>
</evidence>
<dbReference type="OrthoDB" id="406838at2759"/>
<feature type="region of interest" description="Disordered" evidence="24">
    <location>
        <begin position="280"/>
        <end position="306"/>
    </location>
</feature>
<evidence type="ECO:0000256" key="8">
    <source>
        <dbReference type="ARBA" id="ARBA00022737"/>
    </source>
</evidence>
<evidence type="ECO:0000256" key="20">
    <source>
        <dbReference type="PIRSR" id="PIRSR621190-2"/>
    </source>
</evidence>
<evidence type="ECO:0000256" key="7">
    <source>
        <dbReference type="ARBA" id="ARBA00022729"/>
    </source>
</evidence>
<evidence type="ECO:0000256" key="5">
    <source>
        <dbReference type="ARBA" id="ARBA00022670"/>
    </source>
</evidence>
<feature type="binding site" evidence="20">
    <location>
        <position position="188"/>
    </location>
    <ligand>
        <name>Zn(2+)</name>
        <dbReference type="ChEBI" id="CHEBI:29105"/>
        <label>1</label>
    </ligand>
</feature>
<evidence type="ECO:0000256" key="24">
    <source>
        <dbReference type="SAM" id="MobiDB-lite"/>
    </source>
</evidence>
<dbReference type="CDD" id="cd00094">
    <property type="entry name" value="HX"/>
    <property type="match status" value="1"/>
</dbReference>
<reference evidence="27" key="3">
    <citation type="submission" date="2025-09" db="UniProtKB">
        <authorList>
            <consortium name="Ensembl"/>
        </authorList>
    </citation>
    <scope>IDENTIFICATION</scope>
</reference>
<dbReference type="InterPro" id="IPR036365">
    <property type="entry name" value="PGBD-like_sf"/>
</dbReference>
<keyword evidence="12" id="KW-0482">Metalloprotease</keyword>
<evidence type="ECO:0000256" key="2">
    <source>
        <dbReference type="ARBA" id="ARBA00010370"/>
    </source>
</evidence>
<dbReference type="InterPro" id="IPR018487">
    <property type="entry name" value="Hemopexin-like_repeat"/>
</dbReference>
<dbReference type="InterPro" id="IPR018486">
    <property type="entry name" value="Hemopexin_CS"/>
</dbReference>
<comment type="cofactor">
    <cofactor evidence="20">
        <name>Zn(2+)</name>
        <dbReference type="ChEBI" id="CHEBI:29105"/>
    </cofactor>
    <text evidence="20">Binds 2 Zn(2+) ions per subunit.</text>
</comment>
<feature type="binding site" evidence="20">
    <location>
        <position position="219"/>
    </location>
    <ligand>
        <name>Ca(2+)</name>
        <dbReference type="ChEBI" id="CHEBI:29108"/>
        <label>3</label>
    </ligand>
</feature>
<dbReference type="InterPro" id="IPR036375">
    <property type="entry name" value="Hemopexin-like_dom_sf"/>
</dbReference>
<dbReference type="Gene3D" id="2.110.10.10">
    <property type="entry name" value="Hemopexin-like domain"/>
    <property type="match status" value="1"/>
</dbReference>
<evidence type="ECO:0000256" key="14">
    <source>
        <dbReference type="ARBA" id="ARBA00023145"/>
    </source>
</evidence>
<keyword evidence="10 19" id="KW-0862">Zinc</keyword>
<evidence type="ECO:0000256" key="10">
    <source>
        <dbReference type="ARBA" id="ARBA00022833"/>
    </source>
</evidence>
<evidence type="ECO:0000256" key="21">
    <source>
        <dbReference type="PIRSR" id="PIRSR621190-3"/>
    </source>
</evidence>
<dbReference type="InterPro" id="IPR033739">
    <property type="entry name" value="M10A_MMP"/>
</dbReference>
<dbReference type="Proteomes" id="UP000694397">
    <property type="component" value="Chromosome 25"/>
</dbReference>
<dbReference type="FunFam" id="2.110.10.10:FF:000002">
    <property type="entry name" value="Matrix metallopeptidase 3"/>
    <property type="match status" value="1"/>
</dbReference>
<feature type="modified residue" description="Phosphotyrosine; by PKDCC" evidence="22">
    <location>
        <position position="388"/>
    </location>
</feature>
<evidence type="ECO:0000313" key="27">
    <source>
        <dbReference type="Ensembl" id="ENSSFOP00015048829.1"/>
    </source>
</evidence>
<dbReference type="PROSITE" id="PS51642">
    <property type="entry name" value="HEMOPEXIN_2"/>
    <property type="match status" value="3"/>
</dbReference>
<keyword evidence="28" id="KW-1185">Reference proteome</keyword>
<feature type="binding site" evidence="20">
    <location>
        <position position="214"/>
    </location>
    <ligand>
        <name>Zn(2+)</name>
        <dbReference type="ChEBI" id="CHEBI:29105"/>
        <label>1</label>
    </ligand>
</feature>
<dbReference type="PROSITE" id="PS00024">
    <property type="entry name" value="HEMOPEXIN"/>
    <property type="match status" value="1"/>
</dbReference>
<keyword evidence="14" id="KW-0865">Zymogen</keyword>
<feature type="binding site" evidence="20">
    <location>
        <position position="359"/>
    </location>
    <ligand>
        <name>Ca(2+)</name>
        <dbReference type="ChEBI" id="CHEBI:29108"/>
        <label>5</label>
    </ligand>
</feature>
<accession>A0A8C9TCT2</accession>
<feature type="binding site" description="in inhibited form" evidence="20">
    <location>
        <position position="91"/>
    </location>
    <ligand>
        <name>Zn(2+)</name>
        <dbReference type="ChEBI" id="CHEBI:29105"/>
        <label>2</label>
        <note>catalytic</note>
    </ligand>
</feature>
<feature type="binding site" evidence="20">
    <location>
        <position position="193"/>
    </location>
    <ligand>
        <name>Ca(2+)</name>
        <dbReference type="ChEBI" id="CHEBI:29108"/>
        <label>3</label>
    </ligand>
</feature>
<feature type="repeat" description="Hemopexin" evidence="23">
    <location>
        <begin position="353"/>
        <end position="399"/>
    </location>
</feature>
<dbReference type="SMART" id="SM00235">
    <property type="entry name" value="ZnMc"/>
    <property type="match status" value="1"/>
</dbReference>
<gene>
    <name evidence="27" type="primary">MMP1</name>
</gene>
<evidence type="ECO:0000259" key="26">
    <source>
        <dbReference type="SMART" id="SM00235"/>
    </source>
</evidence>
<feature type="active site" evidence="18">
    <location>
        <position position="238"/>
    </location>
</feature>
<feature type="binding site" evidence="20">
    <location>
        <position position="210"/>
    </location>
    <ligand>
        <name>Ca(2+)</name>
        <dbReference type="ChEBI" id="CHEBI:29108"/>
        <label>2</label>
    </ligand>
</feature>
<dbReference type="GO" id="GO:0031012">
    <property type="term" value="C:extracellular matrix"/>
    <property type="evidence" value="ECO:0007669"/>
    <property type="project" value="InterPro"/>
</dbReference>
<reference evidence="27 28" key="1">
    <citation type="submission" date="2019-04" db="EMBL/GenBank/DDBJ databases">
        <authorList>
            <consortium name="Wellcome Sanger Institute Data Sharing"/>
        </authorList>
    </citation>
    <scope>NUCLEOTIDE SEQUENCE [LARGE SCALE GENOMIC DNA]</scope>
</reference>
<reference evidence="27" key="2">
    <citation type="submission" date="2025-08" db="UniProtKB">
        <authorList>
            <consortium name="Ensembl"/>
        </authorList>
    </citation>
    <scope>IDENTIFICATION</scope>
</reference>
<dbReference type="InterPro" id="IPR021158">
    <property type="entry name" value="Pept_M10A_Zn_BS"/>
</dbReference>
<dbReference type="GO" id="GO:0030574">
    <property type="term" value="P:collagen catabolic process"/>
    <property type="evidence" value="ECO:0007669"/>
    <property type="project" value="UniProtKB-KW"/>
</dbReference>
<evidence type="ECO:0000256" key="22">
    <source>
        <dbReference type="PIRSR" id="PIRSR621190-4"/>
    </source>
</evidence>
<feature type="binding site" evidence="20">
    <location>
        <position position="216"/>
    </location>
    <ligand>
        <name>Ca(2+)</name>
        <dbReference type="ChEBI" id="CHEBI:29108"/>
        <label>3</label>
    </ligand>
</feature>
<dbReference type="EC" id="3.4.24.7" evidence="17"/>
<evidence type="ECO:0000256" key="1">
    <source>
        <dbReference type="ARBA" id="ARBA00004498"/>
    </source>
</evidence>
<dbReference type="InterPro" id="IPR002477">
    <property type="entry name" value="Peptidoglycan-bd-like"/>
</dbReference>
<keyword evidence="11 20" id="KW-0106">Calcium</keyword>
<feature type="binding site" evidence="20">
    <location>
        <position position="201"/>
    </location>
    <ligand>
        <name>Zn(2+)</name>
        <dbReference type="ChEBI" id="CHEBI:29105"/>
        <label>1</label>
    </ligand>
</feature>
<proteinExistence type="inferred from homology"/>
<keyword evidence="3" id="KW-0964">Secreted</keyword>
<dbReference type="PANTHER" id="PTHR10201">
    <property type="entry name" value="MATRIX METALLOPROTEINASE"/>
    <property type="match status" value="1"/>
</dbReference>
<feature type="signal peptide" evidence="25">
    <location>
        <begin position="1"/>
        <end position="18"/>
    </location>
</feature>
<comment type="catalytic activity">
    <reaction evidence="16">
        <text>Cleavage of the triple helix of collagen at about three-quarters of the length of the molecule from the N-terminus, at 775-Gly-|-Ile-776 in the alpha1(I) chain. Cleaves synthetic substrates and alpha-macroglobulins at bonds where P1' is a hydrophobic residue.</text>
        <dbReference type="EC" id="3.4.24.7"/>
    </reaction>
</comment>
<dbReference type="SUPFAM" id="SSF55486">
    <property type="entry name" value="Metalloproteases ('zincins'), catalytic domain"/>
    <property type="match status" value="1"/>
</dbReference>
<keyword evidence="5" id="KW-0645">Protease</keyword>
<dbReference type="InterPro" id="IPR024079">
    <property type="entry name" value="MetalloPept_cat_dom_sf"/>
</dbReference>
<feature type="binding site" evidence="20">
    <location>
        <position position="255"/>
    </location>
    <ligand>
        <name>Zn(2+)</name>
        <dbReference type="ChEBI" id="CHEBI:29105"/>
        <label>2</label>
        <note>catalytic</note>
    </ligand>
</feature>
<evidence type="ECO:0000256" key="3">
    <source>
        <dbReference type="ARBA" id="ARBA00022525"/>
    </source>
</evidence>
<dbReference type="PANTHER" id="PTHR10201:SF151">
    <property type="entry name" value="INTERSTITIAL COLLAGENASE"/>
    <property type="match status" value="1"/>
</dbReference>
<keyword evidence="8" id="KW-0677">Repeat</keyword>
<dbReference type="InterPro" id="IPR000585">
    <property type="entry name" value="Hemopexin-like_dom"/>
</dbReference>
<evidence type="ECO:0000256" key="17">
    <source>
        <dbReference type="ARBA" id="ARBA00038924"/>
    </source>
</evidence>
<feature type="binding site" evidence="19">
    <location>
        <position position="247"/>
    </location>
    <ligand>
        <name>Zn(2+)</name>
        <dbReference type="ChEBI" id="CHEBI:29105"/>
        <label>2</label>
        <note>catalytic</note>
    </ligand>
</feature>
<keyword evidence="9" id="KW-0378">Hydrolase</keyword>
<protein>
    <recommendedName>
        <fullName evidence="17">interstitial collagenase</fullName>
        <ecNumber evidence="17">3.4.24.7</ecNumber>
    </recommendedName>
</protein>
<dbReference type="GO" id="GO:0008270">
    <property type="term" value="F:zinc ion binding"/>
    <property type="evidence" value="ECO:0007669"/>
    <property type="project" value="InterPro"/>
</dbReference>
<dbReference type="GO" id="GO:0006508">
    <property type="term" value="P:proteolysis"/>
    <property type="evidence" value="ECO:0007669"/>
    <property type="project" value="UniProtKB-KW"/>
</dbReference>
<comment type="cofactor">
    <cofactor evidence="20">
        <name>Ca(2+)</name>
        <dbReference type="ChEBI" id="CHEBI:29108"/>
    </cofactor>
    <text evidence="20">Can bind about 5 Ca(2+) ions per subunit.</text>
</comment>
<dbReference type="Pfam" id="PF00413">
    <property type="entry name" value="Peptidase_M10"/>
    <property type="match status" value="1"/>
</dbReference>
<evidence type="ECO:0000256" key="23">
    <source>
        <dbReference type="PROSITE-ProRule" id="PRU01011"/>
    </source>
</evidence>
<evidence type="ECO:0000256" key="6">
    <source>
        <dbReference type="ARBA" id="ARBA00022723"/>
    </source>
</evidence>
<dbReference type="Pfam" id="PF00045">
    <property type="entry name" value="Hemopexin"/>
    <property type="match status" value="2"/>
</dbReference>
<evidence type="ECO:0000256" key="18">
    <source>
        <dbReference type="PIRSR" id="PIRSR001191-1"/>
    </source>
</evidence>
<evidence type="ECO:0000256" key="13">
    <source>
        <dbReference type="ARBA" id="ARBA00023105"/>
    </source>
</evidence>
<evidence type="ECO:0000256" key="9">
    <source>
        <dbReference type="ARBA" id="ARBA00022801"/>
    </source>
</evidence>
<feature type="binding site" evidence="20">
    <location>
        <position position="219"/>
    </location>
    <ligand>
        <name>Ca(2+)</name>
        <dbReference type="ChEBI" id="CHEBI:29108"/>
        <label>1</label>
    </ligand>
</feature>
<keyword evidence="4" id="KW-0272">Extracellular matrix</keyword>
<keyword evidence="13" id="KW-0177">Collagen degradation</keyword>
<dbReference type="SUPFAM" id="SSF47090">
    <property type="entry name" value="PGBD-like"/>
    <property type="match status" value="1"/>
</dbReference>
<feature type="binding site" evidence="19">
    <location>
        <position position="237"/>
    </location>
    <ligand>
        <name>Zn(2+)</name>
        <dbReference type="ChEBI" id="CHEBI:29105"/>
        <label>2</label>
        <note>catalytic</note>
    </ligand>
</feature>
<dbReference type="CDD" id="cd04278">
    <property type="entry name" value="ZnMc_MMP"/>
    <property type="match status" value="1"/>
</dbReference>
<comment type="subcellular location">
    <subcellularLocation>
        <location evidence="1">Secreted</location>
        <location evidence="1">Extracellular space</location>
        <location evidence="1">Extracellular matrix</location>
    </subcellularLocation>
</comment>
<dbReference type="Ensembl" id="ENSSFOT00015064604.1">
    <property type="protein sequence ID" value="ENSSFOP00015048829.1"/>
    <property type="gene ID" value="ENSSFOG00015021199.2"/>
</dbReference>
<dbReference type="Gene3D" id="3.40.390.10">
    <property type="entry name" value="Collagenase (Catalytic Domain)"/>
    <property type="match status" value="1"/>
</dbReference>
<sequence length="491" mass="55056">MKTLCLCIFFCLVIAGHCGPLTTSDAGGQDEDMIKAYLKKFYDLKEETFPSVHRRVNQLTLKLKEMQQFFGLEVTGVMDSNTLEVMKKPRCGVPDLAEYTTFPGNTKWKTNNLTYRIVNYTPDLSQSEVDRAIENALQVWARVTPLRFTRLYSGTNIALVCLPPGTSLNTTICSQLMISFFMHVDHGDGYPFDGPDGTLAHAFAPSVGIGGDTHFDEDETFTSRSSSGYNLFLVAAHEFGHALGLSHSTDPGALMYPVYSYTDPERFSLPLDDIRGIQSLYGPNPDVTPEEPDPKKPTPPTTPNACDPNLVIDAVTTLRGELMFFKGRFFWRTYPQSTQSELTLIKSFWPDIPNNIDAAYESLKKDRVYIFKGQKIWALSGYDVVSGYPKTLSSMGVPQSVKKITAALYDKDSGKVLLFNKTHYYSYNENSKALEKVELVNLGFPGVQGSITSAFQYGGYMYLTSGTRMYEYSNRRKTVLRVLQSNYFLPC</sequence>
<feature type="chain" id="PRO_5034405606" description="interstitial collagenase" evidence="25">
    <location>
        <begin position="19"/>
        <end position="491"/>
    </location>
</feature>
<dbReference type="GeneTree" id="ENSGT00940000154907"/>
<dbReference type="PIRSF" id="PIRSF001191">
    <property type="entry name" value="Peptidase_M10A_matrix"/>
    <property type="match status" value="1"/>
</dbReference>
<organism evidence="27 28">
    <name type="scientific">Scleropages formosus</name>
    <name type="common">Asian bonytongue</name>
    <name type="synonym">Osteoglossum formosum</name>
    <dbReference type="NCBI Taxonomy" id="113540"/>
    <lineage>
        <taxon>Eukaryota</taxon>
        <taxon>Metazoa</taxon>
        <taxon>Chordata</taxon>
        <taxon>Craniata</taxon>
        <taxon>Vertebrata</taxon>
        <taxon>Euteleostomi</taxon>
        <taxon>Actinopterygii</taxon>
        <taxon>Neopterygii</taxon>
        <taxon>Teleostei</taxon>
        <taxon>Osteoglossocephala</taxon>
        <taxon>Osteoglossomorpha</taxon>
        <taxon>Osteoglossiformes</taxon>
        <taxon>Osteoglossidae</taxon>
        <taxon>Scleropages</taxon>
    </lineage>
</organism>
<evidence type="ECO:0000256" key="11">
    <source>
        <dbReference type="ARBA" id="ARBA00022837"/>
    </source>
</evidence>
<keyword evidence="7 25" id="KW-0732">Signal</keyword>
<feature type="binding site" evidence="20">
    <location>
        <position position="194"/>
    </location>
    <ligand>
        <name>Ca(2+)</name>
        <dbReference type="ChEBI" id="CHEBI:29108"/>
        <label>3</label>
    </ligand>
</feature>
<evidence type="ECO:0000256" key="12">
    <source>
        <dbReference type="ARBA" id="ARBA00023049"/>
    </source>
</evidence>
<feature type="domain" description="Peptidase metallopeptidase" evidence="26">
    <location>
        <begin position="104"/>
        <end position="283"/>
    </location>
</feature>
<evidence type="ECO:0000256" key="25">
    <source>
        <dbReference type="SAM" id="SignalP"/>
    </source>
</evidence>
<feature type="binding site" evidence="19">
    <location>
        <position position="241"/>
    </location>
    <ligand>
        <name>Zn(2+)</name>
        <dbReference type="ChEBI" id="CHEBI:29105"/>
        <label>2</label>
        <note>catalytic</note>
    </ligand>
</feature>
<keyword evidence="6 19" id="KW-0479">Metal-binding</keyword>
<keyword evidence="15 21" id="KW-1015">Disulfide bond</keyword>
<dbReference type="AlphaFoldDB" id="A0A8C9TCT2"/>
<dbReference type="InterPro" id="IPR021190">
    <property type="entry name" value="Pept_M10A"/>
</dbReference>
<dbReference type="InterPro" id="IPR006026">
    <property type="entry name" value="Peptidase_Metallo"/>
</dbReference>
<dbReference type="InterPro" id="IPR001818">
    <property type="entry name" value="Pept_M10_metallopeptidase"/>
</dbReference>
<feature type="binding site" evidence="20">
    <location>
        <position position="212"/>
    </location>
    <ligand>
        <name>Ca(2+)</name>
        <dbReference type="ChEBI" id="CHEBI:29108"/>
        <label>2</label>
    </ligand>
</feature>
<feature type="binding site" evidence="20">
    <location>
        <position position="313"/>
    </location>
    <ligand>
        <name>Ca(2+)</name>
        <dbReference type="ChEBI" id="CHEBI:29108"/>
        <label>4</label>
    </ligand>
</feature>
<dbReference type="Pfam" id="PF01471">
    <property type="entry name" value="PG_binding_1"/>
    <property type="match status" value="1"/>
</dbReference>
<feature type="disulfide bond" evidence="21">
    <location>
        <begin position="306"/>
        <end position="491"/>
    </location>
</feature>
<name>A0A8C9TCT2_SCLFO</name>
<feature type="binding site" evidence="20">
    <location>
        <position position="407"/>
    </location>
    <ligand>
        <name>Ca(2+)</name>
        <dbReference type="ChEBI" id="CHEBI:29108"/>
        <label>5</label>
    </ligand>
</feature>
<feature type="binding site" evidence="20">
    <location>
        <position position="186"/>
    </location>
    <ligand>
        <name>Zn(2+)</name>
        <dbReference type="ChEBI" id="CHEBI:29105"/>
        <label>1</label>
    </ligand>
</feature>